<proteinExistence type="predicted"/>
<keyword evidence="3 5" id="KW-1133">Transmembrane helix</keyword>
<evidence type="ECO:0000259" key="6">
    <source>
        <dbReference type="PROSITE" id="PS50850"/>
    </source>
</evidence>
<feature type="transmembrane region" description="Helical" evidence="5">
    <location>
        <begin position="328"/>
        <end position="351"/>
    </location>
</feature>
<evidence type="ECO:0000313" key="8">
    <source>
        <dbReference type="Proteomes" id="UP000319769"/>
    </source>
</evidence>
<evidence type="ECO:0000256" key="5">
    <source>
        <dbReference type="SAM" id="Phobius"/>
    </source>
</evidence>
<dbReference type="AlphaFoldDB" id="A0A5N0VI56"/>
<dbReference type="Pfam" id="PF07690">
    <property type="entry name" value="MFS_1"/>
    <property type="match status" value="1"/>
</dbReference>
<feature type="transmembrane region" description="Helical" evidence="5">
    <location>
        <begin position="47"/>
        <end position="63"/>
    </location>
</feature>
<feature type="transmembrane region" description="Helical" evidence="5">
    <location>
        <begin position="114"/>
        <end position="147"/>
    </location>
</feature>
<dbReference type="InterPro" id="IPR036259">
    <property type="entry name" value="MFS_trans_sf"/>
</dbReference>
<comment type="subcellular location">
    <subcellularLocation>
        <location evidence="1">Cell membrane</location>
        <topology evidence="1">Multi-pass membrane protein</topology>
    </subcellularLocation>
</comment>
<evidence type="ECO:0000256" key="1">
    <source>
        <dbReference type="ARBA" id="ARBA00004651"/>
    </source>
</evidence>
<gene>
    <name evidence="7" type="ORF">FPZ12_003555</name>
</gene>
<keyword evidence="4 5" id="KW-0472">Membrane</keyword>
<evidence type="ECO:0000256" key="4">
    <source>
        <dbReference type="ARBA" id="ARBA00023136"/>
    </source>
</evidence>
<dbReference type="EMBL" id="VMNW02000003">
    <property type="protein sequence ID" value="KAA9166039.1"/>
    <property type="molecule type" value="Genomic_DNA"/>
</dbReference>
<dbReference type="InterPro" id="IPR020846">
    <property type="entry name" value="MFS_dom"/>
</dbReference>
<feature type="domain" description="Major facilitator superfamily (MFS) profile" evidence="6">
    <location>
        <begin position="50"/>
        <end position="450"/>
    </location>
</feature>
<reference evidence="7" key="1">
    <citation type="submission" date="2019-09" db="EMBL/GenBank/DDBJ databases">
        <authorList>
            <person name="Teo W.F.A."/>
            <person name="Duangmal K."/>
        </authorList>
    </citation>
    <scope>NUCLEOTIDE SEQUENCE [LARGE SCALE GENOMIC DNA]</scope>
    <source>
        <strain evidence="7">K81G1</strain>
    </source>
</reference>
<evidence type="ECO:0000256" key="3">
    <source>
        <dbReference type="ARBA" id="ARBA00022989"/>
    </source>
</evidence>
<dbReference type="GO" id="GO:0022857">
    <property type="term" value="F:transmembrane transporter activity"/>
    <property type="evidence" value="ECO:0007669"/>
    <property type="project" value="InterPro"/>
</dbReference>
<sequence length="457" mass="47849">MVEPISRVCLFAPQNRSNGGTMSMQQLPGGISAVPAQEATPGTSRRAWLVVAVLVLFMVVNWADRSILGLAAKPMMASLHLTPAQFGFLGSAFFFLFSISGIVIGFLANRISSRWILLVIVALWSLCQLPIVFTSSMTVVLVSRILLGAAEGPSNGMATHAAHSWFTPERRGLPSSLITSGSSIAKFVMAPVMTFVIIGFGWRAAFFTLAVLGAVWCLLWLFIGKEGPYSAVKPAEEGHEAVAEPKVPLRRILLSGTFIGAVVGTFPQYALITVVMTWLPSYFESALGFSEVQAGSFFGLPSFGAMIAMIGGAFVTDRVLARGGSARVARGLVAGAALVIGGALIVLLTLLHSPYVVLGLFVLGYGISMCSMPLMYAAIGSLAPARQRAGVLGVFLALQNSAGIIAPAVAGAMISAAPDEASGYGNVFLLCGALVVVGGVALALLVNPERDARRINA</sequence>
<feature type="transmembrane region" description="Helical" evidence="5">
    <location>
        <begin position="357"/>
        <end position="379"/>
    </location>
</feature>
<organism evidence="7 8">
    <name type="scientific">Amycolatopsis acidicola</name>
    <dbReference type="NCBI Taxonomy" id="2596893"/>
    <lineage>
        <taxon>Bacteria</taxon>
        <taxon>Bacillati</taxon>
        <taxon>Actinomycetota</taxon>
        <taxon>Actinomycetes</taxon>
        <taxon>Pseudonocardiales</taxon>
        <taxon>Pseudonocardiaceae</taxon>
        <taxon>Amycolatopsis</taxon>
    </lineage>
</organism>
<dbReference type="SUPFAM" id="SSF103473">
    <property type="entry name" value="MFS general substrate transporter"/>
    <property type="match status" value="1"/>
</dbReference>
<dbReference type="PANTHER" id="PTHR11662:SF450">
    <property type="entry name" value="BLR1003 PROTEIN"/>
    <property type="match status" value="1"/>
</dbReference>
<dbReference type="GO" id="GO:0005886">
    <property type="term" value="C:plasma membrane"/>
    <property type="evidence" value="ECO:0007669"/>
    <property type="project" value="UniProtKB-SubCell"/>
</dbReference>
<feature type="transmembrane region" description="Helical" evidence="5">
    <location>
        <begin position="298"/>
        <end position="316"/>
    </location>
</feature>
<feature type="transmembrane region" description="Helical" evidence="5">
    <location>
        <begin position="84"/>
        <end position="108"/>
    </location>
</feature>
<dbReference type="Gene3D" id="1.20.1250.20">
    <property type="entry name" value="MFS general substrate transporter like domains"/>
    <property type="match status" value="2"/>
</dbReference>
<comment type="caution">
    <text evidence="7">The sequence shown here is derived from an EMBL/GenBank/DDBJ whole genome shotgun (WGS) entry which is preliminary data.</text>
</comment>
<keyword evidence="2 5" id="KW-0812">Transmembrane</keyword>
<dbReference type="PROSITE" id="PS50850">
    <property type="entry name" value="MFS"/>
    <property type="match status" value="1"/>
</dbReference>
<feature type="transmembrane region" description="Helical" evidence="5">
    <location>
        <begin position="427"/>
        <end position="446"/>
    </location>
</feature>
<dbReference type="Proteomes" id="UP000319769">
    <property type="component" value="Unassembled WGS sequence"/>
</dbReference>
<feature type="transmembrane region" description="Helical" evidence="5">
    <location>
        <begin position="252"/>
        <end position="278"/>
    </location>
</feature>
<dbReference type="PANTHER" id="PTHR11662">
    <property type="entry name" value="SOLUTE CARRIER FAMILY 17"/>
    <property type="match status" value="1"/>
</dbReference>
<dbReference type="OrthoDB" id="4474610at2"/>
<feature type="transmembrane region" description="Helical" evidence="5">
    <location>
        <begin position="391"/>
        <end position="415"/>
    </location>
</feature>
<evidence type="ECO:0000313" key="7">
    <source>
        <dbReference type="EMBL" id="KAA9166039.1"/>
    </source>
</evidence>
<evidence type="ECO:0000256" key="2">
    <source>
        <dbReference type="ARBA" id="ARBA00022692"/>
    </source>
</evidence>
<feature type="transmembrane region" description="Helical" evidence="5">
    <location>
        <begin position="204"/>
        <end position="223"/>
    </location>
</feature>
<accession>A0A5N0VI56</accession>
<dbReference type="InterPro" id="IPR011701">
    <property type="entry name" value="MFS"/>
</dbReference>
<keyword evidence="8" id="KW-1185">Reference proteome</keyword>
<protein>
    <submittedName>
        <fullName evidence="7">MFS transporter</fullName>
    </submittedName>
</protein>
<name>A0A5N0VI56_9PSEU</name>
<dbReference type="InterPro" id="IPR050382">
    <property type="entry name" value="MFS_Na/Anion_cotransporter"/>
</dbReference>